<dbReference type="InterPro" id="IPR001128">
    <property type="entry name" value="Cyt_P450"/>
</dbReference>
<dbReference type="Gene3D" id="1.10.630.10">
    <property type="entry name" value="Cytochrome P450"/>
    <property type="match status" value="1"/>
</dbReference>
<dbReference type="Pfam" id="PF00067">
    <property type="entry name" value="p450"/>
    <property type="match status" value="1"/>
</dbReference>
<name>A0A4Y9FNN2_9MICO</name>
<accession>A0A4Y9FNN2</accession>
<dbReference type="SUPFAM" id="SSF48264">
    <property type="entry name" value="Cytochrome P450"/>
    <property type="match status" value="1"/>
</dbReference>
<gene>
    <name evidence="2" type="ORF">E4U02_15010</name>
</gene>
<dbReference type="OrthoDB" id="9764248at2"/>
<dbReference type="InterPro" id="IPR036396">
    <property type="entry name" value="Cyt_P450_sf"/>
</dbReference>
<evidence type="ECO:0000313" key="3">
    <source>
        <dbReference type="Proteomes" id="UP000298358"/>
    </source>
</evidence>
<dbReference type="Proteomes" id="UP000298358">
    <property type="component" value="Unassembled WGS sequence"/>
</dbReference>
<proteinExistence type="inferred from homology"/>
<sequence>MSTPPTVRPRNAAPTCAMWAATTPAGPSRRMRTWVPVGSMRVGAFTLRPYWGGSVPAVVNPLSGADRAWCGGRMTQTVEPATSTASRIPALPGLDATWRLARDGYLFGTRGFRDVDADAFRTRLLGRAVVVARGAEAAHVFGTPDAFSRTGAIPRSVMHLLQDEGSVQQLEGPRHEARKRLMLDLAQEERGGLVVAFREAWPQVAAEHAHRPVPVRQVASLALTRAALAWVGIRTEPADERALCEDFDAMVSRAAAIGPLNWAARLRRRRTEAWAREVVRDLRRQGDRATVAGRLAHHTEDGRLLDESVAAIELLNLLRPTVAVARFIAFAVHALHRHPDWASQIRGGEPAATRWTADEIRRFSPFFPMIGGIATRPIELHGARLAQGQWVMLDLYGTDHSAELWERPDVFNPGRFATASPMTVVAQGVGDPLAAHRCPGEQATADLLVATLELLTQGPEYAVPEQDLRISLRRLPAEPEDRMLVVFGG</sequence>
<keyword evidence="3" id="KW-1185">Reference proteome</keyword>
<dbReference type="PANTHER" id="PTHR46696">
    <property type="entry name" value="P450, PUTATIVE (EUROFUNG)-RELATED"/>
    <property type="match status" value="1"/>
</dbReference>
<dbReference type="GO" id="GO:0004497">
    <property type="term" value="F:monooxygenase activity"/>
    <property type="evidence" value="ECO:0007669"/>
    <property type="project" value="InterPro"/>
</dbReference>
<dbReference type="CDD" id="cd11067">
    <property type="entry name" value="CYP152"/>
    <property type="match status" value="1"/>
</dbReference>
<dbReference type="EMBL" id="SPQB01000067">
    <property type="protein sequence ID" value="TFU30140.1"/>
    <property type="molecule type" value="Genomic_DNA"/>
</dbReference>
<dbReference type="PANTHER" id="PTHR46696:SF1">
    <property type="entry name" value="CYTOCHROME P450 YJIB-RELATED"/>
    <property type="match status" value="1"/>
</dbReference>
<dbReference type="GO" id="GO:0016705">
    <property type="term" value="F:oxidoreductase activity, acting on paired donors, with incorporation or reduction of molecular oxygen"/>
    <property type="evidence" value="ECO:0007669"/>
    <property type="project" value="InterPro"/>
</dbReference>
<dbReference type="GO" id="GO:0005506">
    <property type="term" value="F:iron ion binding"/>
    <property type="evidence" value="ECO:0007669"/>
    <property type="project" value="InterPro"/>
</dbReference>
<evidence type="ECO:0000313" key="2">
    <source>
        <dbReference type="EMBL" id="TFU30140.1"/>
    </source>
</evidence>
<comment type="caution">
    <text evidence="2">The sequence shown here is derived from an EMBL/GenBank/DDBJ whole genome shotgun (WGS) entry which is preliminary data.</text>
</comment>
<comment type="similarity">
    <text evidence="1">Belongs to the cytochrome P450 family.</text>
</comment>
<reference evidence="2 3" key="1">
    <citation type="submission" date="2019-03" db="EMBL/GenBank/DDBJ databases">
        <title>Diversity of the mouse oral microbiome.</title>
        <authorList>
            <person name="Joseph S."/>
            <person name="Aduse-Opoku J."/>
            <person name="Curtis M."/>
            <person name="Wade W."/>
            <person name="Hashim A."/>
        </authorList>
    </citation>
    <scope>NUCLEOTIDE SEQUENCE [LARGE SCALE GENOMIC DNA]</scope>
    <source>
        <strain evidence="2 3">P1012</strain>
    </source>
</reference>
<protein>
    <submittedName>
        <fullName evidence="2">Cytochrome P450</fullName>
    </submittedName>
</protein>
<organism evidence="2 3">
    <name type="scientific">Microbacterium paludicola</name>
    <dbReference type="NCBI Taxonomy" id="300019"/>
    <lineage>
        <taxon>Bacteria</taxon>
        <taxon>Bacillati</taxon>
        <taxon>Actinomycetota</taxon>
        <taxon>Actinomycetes</taxon>
        <taxon>Micrococcales</taxon>
        <taxon>Microbacteriaceae</taxon>
        <taxon>Microbacterium</taxon>
    </lineage>
</organism>
<evidence type="ECO:0000256" key="1">
    <source>
        <dbReference type="ARBA" id="ARBA00010617"/>
    </source>
</evidence>
<dbReference type="GO" id="GO:0020037">
    <property type="term" value="F:heme binding"/>
    <property type="evidence" value="ECO:0007669"/>
    <property type="project" value="InterPro"/>
</dbReference>
<dbReference type="AlphaFoldDB" id="A0A4Y9FNN2"/>